<dbReference type="Proteomes" id="UP000029226">
    <property type="component" value="Unassembled WGS sequence"/>
</dbReference>
<sequence length="53" mass="6277">MDYEIDDLAAFAKANSINYKILKIHNPWLRENKLNNKSGKLYEIEIPENGYYD</sequence>
<dbReference type="Proteomes" id="UP000028980">
    <property type="component" value="Unassembled WGS sequence"/>
</dbReference>
<dbReference type="EMBL" id="BBMM01000003">
    <property type="protein sequence ID" value="GAK99841.1"/>
    <property type="molecule type" value="Genomic_DNA"/>
</dbReference>
<organism evidence="1 3">
    <name type="scientific">Nonlabens ulvanivorans</name>
    <name type="common">Persicivirga ulvanivorans</name>
    <dbReference type="NCBI Taxonomy" id="906888"/>
    <lineage>
        <taxon>Bacteria</taxon>
        <taxon>Pseudomonadati</taxon>
        <taxon>Bacteroidota</taxon>
        <taxon>Flavobacteriia</taxon>
        <taxon>Flavobacteriales</taxon>
        <taxon>Flavobacteriaceae</taxon>
        <taxon>Nonlabens</taxon>
    </lineage>
</organism>
<dbReference type="EMBL" id="BBLG01000007">
    <property type="protein sequence ID" value="GAK77127.1"/>
    <property type="molecule type" value="Genomic_DNA"/>
</dbReference>
<evidence type="ECO:0000313" key="1">
    <source>
        <dbReference type="EMBL" id="GAK77127.1"/>
    </source>
</evidence>
<evidence type="ECO:0000313" key="2">
    <source>
        <dbReference type="EMBL" id="GAK99841.1"/>
    </source>
</evidence>
<dbReference type="AlphaFoldDB" id="A0A081DDY1"/>
<reference evidence="3 4" key="1">
    <citation type="journal article" date="2014" name="Genome Announc.">
        <title>Draft Genome Sequences of Marine Flavobacterium Nonlabens Strains NR17, NR24, NR27, NR32, NR33, and Ara13.</title>
        <authorList>
            <person name="Nakanishi M."/>
            <person name="Meirelles P."/>
            <person name="Suzuki R."/>
            <person name="Takatani N."/>
            <person name="Mino S."/>
            <person name="Suda W."/>
            <person name="Oshima K."/>
            <person name="Hattori M."/>
            <person name="Ohkuma M."/>
            <person name="Hosokawa M."/>
            <person name="Miyashita K."/>
            <person name="Thompson F.L."/>
            <person name="Niwa A."/>
            <person name="Sawabe T."/>
            <person name="Sawabe T."/>
        </authorList>
    </citation>
    <scope>NUCLEOTIDE SEQUENCE [LARGE SCALE GENOMIC DNA]</scope>
    <source>
        <strain evidence="1">JCM 19296</strain>
        <strain evidence="2">JCM 19314</strain>
        <strain evidence="3">JCM19296</strain>
        <strain evidence="4">JCM19314</strain>
    </source>
</reference>
<name>A0A081DDY1_NONUL</name>
<evidence type="ECO:0000313" key="4">
    <source>
        <dbReference type="Proteomes" id="UP000029226"/>
    </source>
</evidence>
<protein>
    <submittedName>
        <fullName evidence="1 2">Membrane-bound lytic murein transglycosylase D</fullName>
    </submittedName>
</protein>
<proteinExistence type="predicted"/>
<accession>A0A081DDY1</accession>
<comment type="caution">
    <text evidence="1">The sequence shown here is derived from an EMBL/GenBank/DDBJ whole genome shotgun (WGS) entry which is preliminary data.</text>
</comment>
<evidence type="ECO:0000313" key="3">
    <source>
        <dbReference type="Proteomes" id="UP000028980"/>
    </source>
</evidence>
<gene>
    <name evidence="1" type="ORF">JCM19296_2732</name>
    <name evidence="2" type="ORF">JCM19314_1026</name>
</gene>